<dbReference type="SUPFAM" id="SSF48452">
    <property type="entry name" value="TPR-like"/>
    <property type="match status" value="1"/>
</dbReference>
<accession>A0A1I0RQC9</accession>
<gene>
    <name evidence="1" type="ORF">SAMN04488515_3089</name>
</gene>
<organism evidence="1 2">
    <name type="scientific">Cognatiyoonia koreensis</name>
    <dbReference type="NCBI Taxonomy" id="364200"/>
    <lineage>
        <taxon>Bacteria</taxon>
        <taxon>Pseudomonadati</taxon>
        <taxon>Pseudomonadota</taxon>
        <taxon>Alphaproteobacteria</taxon>
        <taxon>Rhodobacterales</taxon>
        <taxon>Paracoccaceae</taxon>
        <taxon>Cognatiyoonia</taxon>
    </lineage>
</organism>
<protein>
    <recommendedName>
        <fullName evidence="3">Tetratricopeptide repeat-containing protein</fullName>
    </recommendedName>
</protein>
<name>A0A1I0RQC9_9RHOB</name>
<dbReference type="OrthoDB" id="7872805at2"/>
<dbReference type="InterPro" id="IPR011990">
    <property type="entry name" value="TPR-like_helical_dom_sf"/>
</dbReference>
<reference evidence="1 2" key="1">
    <citation type="submission" date="2016-10" db="EMBL/GenBank/DDBJ databases">
        <authorList>
            <person name="de Groot N.N."/>
        </authorList>
    </citation>
    <scope>NUCLEOTIDE SEQUENCE [LARGE SCALE GENOMIC DNA]</scope>
    <source>
        <strain evidence="1 2">DSM 17925</strain>
    </source>
</reference>
<keyword evidence="2" id="KW-1185">Reference proteome</keyword>
<dbReference type="STRING" id="364200.SAMN04488515_3089"/>
<proteinExistence type="predicted"/>
<evidence type="ECO:0000313" key="2">
    <source>
        <dbReference type="Proteomes" id="UP000199167"/>
    </source>
</evidence>
<sequence length="667" mass="72552">MAQDRYGYVVNRARNYGYCHASGEAVQQARFMLGLQTPPEELWPLIARNADFGVLAGQAHDLSDLYVVELSSAKRITVDGFFVQLNYLAHAYPDVFGDQSIARAFWDCAADGDQSLIDAFLEARDLSDEDFALLRRLRMEFTTPEHLRADIKALQDLLPRTLFVTHVDARQADGVPIASRSSYIADVKDAARKTGARVYDPTALMLSFGQKDAIADDSTGLAHFSDDFAKALVADWMTVAIAPAVRDVVRHAAPDRAADVFLPYAQNCLAHGDLLEVGDKLDDLIRSRPDVPRLETVRDLLSTARADTAEAYAAETGSALSAVRKKAALALQLGRFDAVADHVAKGGFGSVFALRKIVEIAAKFGTAAAALQILKAAWEAKPNNSDIAHDLAQRLLDERPEMLTDLAPQAKETLLRHIGPLLQLKLCHAAGVACAVDTAVASAEEIVAIAAHLTVVDDIAGAARAVRDWRTAQTDAGPLPADLHPMFDRWSAAVDTVKDREVALSILADILFLVPQHRPARTALRDLRRKLRLEIRAAFDAEDLPMLDSFVAANTALPDPLHELGLYRARLCFAAGDDAAAIRIGDQVATDLPDNISVRVLLMRAAMRSGDLVTAIGAAEQVCALSDDKTARLRIEANRLLDQCRSLPREGASKLTLVRFQSKRVVA</sequence>
<dbReference type="EMBL" id="FOIZ01000002">
    <property type="protein sequence ID" value="SEW43510.1"/>
    <property type="molecule type" value="Genomic_DNA"/>
</dbReference>
<dbReference type="Proteomes" id="UP000199167">
    <property type="component" value="Unassembled WGS sequence"/>
</dbReference>
<evidence type="ECO:0008006" key="3">
    <source>
        <dbReference type="Google" id="ProtNLM"/>
    </source>
</evidence>
<evidence type="ECO:0000313" key="1">
    <source>
        <dbReference type="EMBL" id="SEW43510.1"/>
    </source>
</evidence>
<dbReference type="RefSeq" id="WP_089996675.1">
    <property type="nucleotide sequence ID" value="NZ_FOIZ01000002.1"/>
</dbReference>
<dbReference type="AlphaFoldDB" id="A0A1I0RQC9"/>